<organism evidence="2 3">
    <name type="scientific">Alloprevotella rava</name>
    <dbReference type="NCBI Taxonomy" id="671218"/>
    <lineage>
        <taxon>Bacteria</taxon>
        <taxon>Pseudomonadati</taxon>
        <taxon>Bacteroidota</taxon>
        <taxon>Bacteroidia</taxon>
        <taxon>Bacteroidales</taxon>
        <taxon>Prevotellaceae</taxon>
        <taxon>Alloprevotella</taxon>
    </lineage>
</organism>
<accession>A0A7W5XYM2</accession>
<evidence type="ECO:0000259" key="1">
    <source>
        <dbReference type="SMART" id="SM00014"/>
    </source>
</evidence>
<sequence length="173" mass="18957">MRVIITLLLLVFPVALMSQTKSRVRKSTDFLFSTPIAAGITTALIKKDYVGLKQLAFSTGTAIVTNYALELSVKKVRPDHTGKHAFPSTHTLIAFTGAEYVQRRYGWKWGLPAFFVSSYVAWGRVNAEKHDWWDVAAGAAIGIGASYAFTKPLKNANITIVPAHKGVVITATF</sequence>
<dbReference type="EMBL" id="JACICA010000013">
    <property type="protein sequence ID" value="MBB3703445.1"/>
    <property type="molecule type" value="Genomic_DNA"/>
</dbReference>
<dbReference type="SUPFAM" id="SSF48317">
    <property type="entry name" value="Acid phosphatase/Vanadium-dependent haloperoxidase"/>
    <property type="match status" value="1"/>
</dbReference>
<dbReference type="AlphaFoldDB" id="A0A7W5XYM2"/>
<proteinExistence type="predicted"/>
<reference evidence="2 3" key="1">
    <citation type="submission" date="2020-08" db="EMBL/GenBank/DDBJ databases">
        <title>Genomic Encyclopedia of Type Strains, Phase IV (KMG-IV): sequencing the most valuable type-strain genomes for metagenomic binning, comparative biology and taxonomic classification.</title>
        <authorList>
            <person name="Goeker M."/>
        </authorList>
    </citation>
    <scope>NUCLEOTIDE SEQUENCE [LARGE SCALE GENOMIC DNA]</scope>
    <source>
        <strain evidence="2 3">DSM 22548</strain>
    </source>
</reference>
<dbReference type="InterPro" id="IPR000326">
    <property type="entry name" value="PAP2/HPO"/>
</dbReference>
<comment type="caution">
    <text evidence="2">The sequence shown here is derived from an EMBL/GenBank/DDBJ whole genome shotgun (WGS) entry which is preliminary data.</text>
</comment>
<dbReference type="RefSeq" id="WP_183697804.1">
    <property type="nucleotide sequence ID" value="NZ_JACICA010000013.1"/>
</dbReference>
<dbReference type="Proteomes" id="UP000541425">
    <property type="component" value="Unassembled WGS sequence"/>
</dbReference>
<evidence type="ECO:0000313" key="2">
    <source>
        <dbReference type="EMBL" id="MBB3703445.1"/>
    </source>
</evidence>
<feature type="domain" description="Phosphatidic acid phosphatase type 2/haloperoxidase" evidence="1">
    <location>
        <begin position="50"/>
        <end position="150"/>
    </location>
</feature>
<dbReference type="InterPro" id="IPR036938">
    <property type="entry name" value="PAP2/HPO_sf"/>
</dbReference>
<name>A0A7W5XYM2_9BACT</name>
<gene>
    <name evidence="2" type="ORF">FHS60_001935</name>
</gene>
<protein>
    <submittedName>
        <fullName evidence="2">Membrane-associated phospholipid phosphatase</fullName>
    </submittedName>
</protein>
<dbReference type="Pfam" id="PF01569">
    <property type="entry name" value="PAP2"/>
    <property type="match status" value="1"/>
</dbReference>
<dbReference type="Gene3D" id="1.20.144.10">
    <property type="entry name" value="Phosphatidic acid phosphatase type 2/haloperoxidase"/>
    <property type="match status" value="1"/>
</dbReference>
<evidence type="ECO:0000313" key="3">
    <source>
        <dbReference type="Proteomes" id="UP000541425"/>
    </source>
</evidence>
<dbReference type="SMART" id="SM00014">
    <property type="entry name" value="acidPPc"/>
    <property type="match status" value="1"/>
</dbReference>